<protein>
    <submittedName>
        <fullName evidence="6">DoxX-like family protein</fullName>
    </submittedName>
</protein>
<keyword evidence="4 5" id="KW-0472">Membrane</keyword>
<feature type="transmembrane region" description="Helical" evidence="5">
    <location>
        <begin position="47"/>
        <end position="67"/>
    </location>
</feature>
<evidence type="ECO:0000256" key="2">
    <source>
        <dbReference type="ARBA" id="ARBA00022692"/>
    </source>
</evidence>
<dbReference type="Pfam" id="PF13564">
    <property type="entry name" value="DoxX_2"/>
    <property type="match status" value="1"/>
</dbReference>
<evidence type="ECO:0000256" key="3">
    <source>
        <dbReference type="ARBA" id="ARBA00022989"/>
    </source>
</evidence>
<evidence type="ECO:0000256" key="1">
    <source>
        <dbReference type="ARBA" id="ARBA00004141"/>
    </source>
</evidence>
<keyword evidence="3 5" id="KW-1133">Transmembrane helix</keyword>
<evidence type="ECO:0000313" key="6">
    <source>
        <dbReference type="EMBL" id="MCP2333050.1"/>
    </source>
</evidence>
<feature type="transmembrane region" description="Helical" evidence="5">
    <location>
        <begin position="102"/>
        <end position="120"/>
    </location>
</feature>
<reference evidence="6 7" key="1">
    <citation type="submission" date="2022-06" db="EMBL/GenBank/DDBJ databases">
        <title>Genomic Encyclopedia of Type Strains, Phase I: the one thousand microbial genomes (KMG-I) project.</title>
        <authorList>
            <person name="Kyrpides N."/>
        </authorList>
    </citation>
    <scope>NUCLEOTIDE SEQUENCE [LARGE SCALE GENOMIC DNA]</scope>
    <source>
        <strain evidence="6 7">DSM 43889</strain>
    </source>
</reference>
<proteinExistence type="predicted"/>
<feature type="transmembrane region" description="Helical" evidence="5">
    <location>
        <begin position="6"/>
        <end position="26"/>
    </location>
</feature>
<evidence type="ECO:0000313" key="7">
    <source>
        <dbReference type="Proteomes" id="UP000791080"/>
    </source>
</evidence>
<evidence type="ECO:0000256" key="5">
    <source>
        <dbReference type="SAM" id="Phobius"/>
    </source>
</evidence>
<accession>A0ABT1JKL1</accession>
<name>A0ABT1JKL1_ACTCY</name>
<comment type="subcellular location">
    <subcellularLocation>
        <location evidence="1">Membrane</location>
        <topology evidence="1">Multi-pass membrane protein</topology>
    </subcellularLocation>
</comment>
<sequence length="125" mass="13255">MSFVIWLLQIVLAATFIPSGISKLLLTPTQLVDRGLDYAEDYSYRSLKTIGVLEVLGGAALVLPTLFGVLPTLVPLAATGLAALMVGAGITHHRRGEHRVIAVNAVLFTLALIVAVTRFGPYSLG</sequence>
<keyword evidence="7" id="KW-1185">Reference proteome</keyword>
<gene>
    <name evidence="6" type="ORF">G443_003320</name>
</gene>
<feature type="transmembrane region" description="Helical" evidence="5">
    <location>
        <begin position="73"/>
        <end position="90"/>
    </location>
</feature>
<dbReference type="InterPro" id="IPR032808">
    <property type="entry name" value="DoxX"/>
</dbReference>
<evidence type="ECO:0000256" key="4">
    <source>
        <dbReference type="ARBA" id="ARBA00023136"/>
    </source>
</evidence>
<keyword evidence="2 5" id="KW-0812">Transmembrane</keyword>
<organism evidence="6 7">
    <name type="scientific">Actinoalloteichus caeruleus DSM 43889</name>
    <dbReference type="NCBI Taxonomy" id="1120930"/>
    <lineage>
        <taxon>Bacteria</taxon>
        <taxon>Bacillati</taxon>
        <taxon>Actinomycetota</taxon>
        <taxon>Actinomycetes</taxon>
        <taxon>Pseudonocardiales</taxon>
        <taxon>Pseudonocardiaceae</taxon>
        <taxon>Actinoalloteichus</taxon>
        <taxon>Actinoalloteichus cyanogriseus</taxon>
    </lineage>
</organism>
<dbReference type="RefSeq" id="WP_026417909.1">
    <property type="nucleotide sequence ID" value="NZ_AUBJ02000001.1"/>
</dbReference>
<dbReference type="Proteomes" id="UP000791080">
    <property type="component" value="Unassembled WGS sequence"/>
</dbReference>
<comment type="caution">
    <text evidence="6">The sequence shown here is derived from an EMBL/GenBank/DDBJ whole genome shotgun (WGS) entry which is preliminary data.</text>
</comment>
<dbReference type="EMBL" id="AUBJ02000001">
    <property type="protein sequence ID" value="MCP2333050.1"/>
    <property type="molecule type" value="Genomic_DNA"/>
</dbReference>